<reference evidence="2 3" key="1">
    <citation type="journal article" date="2016" name="Mol. Biol. Evol.">
        <title>Genome-Wide Survey of Gut Fungi (Harpellales) Reveals the First Horizontally Transferred Ubiquitin Gene from a Mosquito Host.</title>
        <authorList>
            <person name="Wang Y."/>
            <person name="White M.M."/>
            <person name="Kvist S."/>
            <person name="Moncalvo J.M."/>
        </authorList>
    </citation>
    <scope>NUCLEOTIDE SEQUENCE [LARGE SCALE GENOMIC DNA]</scope>
    <source>
        <strain evidence="2 3">ALG-7-W6</strain>
    </source>
</reference>
<keyword evidence="3" id="KW-1185">Reference proteome</keyword>
<feature type="region of interest" description="Disordered" evidence="1">
    <location>
        <begin position="1"/>
        <end position="20"/>
    </location>
</feature>
<feature type="compositionally biased region" description="Basic and acidic residues" evidence="1">
    <location>
        <begin position="107"/>
        <end position="122"/>
    </location>
</feature>
<evidence type="ECO:0000313" key="3">
    <source>
        <dbReference type="Proteomes" id="UP000187455"/>
    </source>
</evidence>
<proteinExistence type="predicted"/>
<accession>A0A1R0H831</accession>
<dbReference type="EMBL" id="LSSL01000176">
    <property type="protein sequence ID" value="OLY85234.1"/>
    <property type="molecule type" value="Genomic_DNA"/>
</dbReference>
<feature type="compositionally biased region" description="Basic and acidic residues" evidence="1">
    <location>
        <begin position="1"/>
        <end position="17"/>
    </location>
</feature>
<gene>
    <name evidence="2" type="ORF">AYI68_g581</name>
</gene>
<protein>
    <submittedName>
        <fullName evidence="2">Uncharacterized protein</fullName>
    </submittedName>
</protein>
<organism evidence="2 3">
    <name type="scientific">Smittium mucronatum</name>
    <dbReference type="NCBI Taxonomy" id="133383"/>
    <lineage>
        <taxon>Eukaryota</taxon>
        <taxon>Fungi</taxon>
        <taxon>Fungi incertae sedis</taxon>
        <taxon>Zoopagomycota</taxon>
        <taxon>Kickxellomycotina</taxon>
        <taxon>Harpellomycetes</taxon>
        <taxon>Harpellales</taxon>
        <taxon>Legeriomycetaceae</taxon>
        <taxon>Smittium</taxon>
    </lineage>
</organism>
<feature type="region of interest" description="Disordered" evidence="1">
    <location>
        <begin position="107"/>
        <end position="141"/>
    </location>
</feature>
<name>A0A1R0H831_9FUNG</name>
<evidence type="ECO:0000313" key="2">
    <source>
        <dbReference type="EMBL" id="OLY85234.1"/>
    </source>
</evidence>
<evidence type="ECO:0000256" key="1">
    <source>
        <dbReference type="SAM" id="MobiDB-lite"/>
    </source>
</evidence>
<sequence length="141" mass="16810">MKEKDIQGRKQDKKKEMSSLFSKKSIEETAYFNPEYTIWSVIKPHQIYQDPQTGCNTIRKKENTQCSSFRRPNNIGKIKNGMEIEYRPSIKQDERIRIQDKVDQDIFNPDKIDQKSRDDNKYHINATQVNSNNDHRFKKRG</sequence>
<dbReference type="AlphaFoldDB" id="A0A1R0H831"/>
<dbReference type="Proteomes" id="UP000187455">
    <property type="component" value="Unassembled WGS sequence"/>
</dbReference>
<comment type="caution">
    <text evidence="2">The sequence shown here is derived from an EMBL/GenBank/DDBJ whole genome shotgun (WGS) entry which is preliminary data.</text>
</comment>